<keyword evidence="2" id="KW-1185">Reference proteome</keyword>
<dbReference type="Proteomes" id="UP001234178">
    <property type="component" value="Unassembled WGS sequence"/>
</dbReference>
<accession>A0ABQ9ZCR3</accession>
<evidence type="ECO:0000313" key="1">
    <source>
        <dbReference type="EMBL" id="KAK4010696.1"/>
    </source>
</evidence>
<name>A0ABQ9ZCR3_9CRUS</name>
<organism evidence="1 2">
    <name type="scientific">Daphnia magna</name>
    <dbReference type="NCBI Taxonomy" id="35525"/>
    <lineage>
        <taxon>Eukaryota</taxon>
        <taxon>Metazoa</taxon>
        <taxon>Ecdysozoa</taxon>
        <taxon>Arthropoda</taxon>
        <taxon>Crustacea</taxon>
        <taxon>Branchiopoda</taxon>
        <taxon>Diplostraca</taxon>
        <taxon>Cladocera</taxon>
        <taxon>Anomopoda</taxon>
        <taxon>Daphniidae</taxon>
        <taxon>Daphnia</taxon>
    </lineage>
</organism>
<protein>
    <submittedName>
        <fullName evidence="1">Uncharacterized protein</fullName>
    </submittedName>
</protein>
<comment type="caution">
    <text evidence="1">The sequence shown here is derived from an EMBL/GenBank/DDBJ whole genome shotgun (WGS) entry which is preliminary data.</text>
</comment>
<dbReference type="EMBL" id="JAOYFB010000003">
    <property type="protein sequence ID" value="KAK4010696.1"/>
    <property type="molecule type" value="Genomic_DNA"/>
</dbReference>
<evidence type="ECO:0000313" key="2">
    <source>
        <dbReference type="Proteomes" id="UP001234178"/>
    </source>
</evidence>
<reference evidence="1 2" key="1">
    <citation type="journal article" date="2023" name="Nucleic Acids Res.">
        <title>The hologenome of Daphnia magna reveals possible DNA methylation and microbiome-mediated evolution of the host genome.</title>
        <authorList>
            <person name="Chaturvedi A."/>
            <person name="Li X."/>
            <person name="Dhandapani V."/>
            <person name="Marshall H."/>
            <person name="Kissane S."/>
            <person name="Cuenca-Cambronero M."/>
            <person name="Asole G."/>
            <person name="Calvet F."/>
            <person name="Ruiz-Romero M."/>
            <person name="Marangio P."/>
            <person name="Guigo R."/>
            <person name="Rago D."/>
            <person name="Mirbahai L."/>
            <person name="Eastwood N."/>
            <person name="Colbourne J.K."/>
            <person name="Zhou J."/>
            <person name="Mallon E."/>
            <person name="Orsini L."/>
        </authorList>
    </citation>
    <scope>NUCLEOTIDE SEQUENCE [LARGE SCALE GENOMIC DNA]</scope>
    <source>
        <strain evidence="1">LRV0_1</strain>
    </source>
</reference>
<proteinExistence type="predicted"/>
<gene>
    <name evidence="1" type="ORF">OUZ56_019827</name>
</gene>
<sequence>MECNFGTVLTDDIPQSDIISKRRWKLAIQVAYKLASEWRGTRMTDYEVQDYDCRHKSERIGQGHARPLPFGGVSSLFRTFTILIMFGYSPVYDYTVLKDSSLKEI</sequence>